<dbReference type="EMBL" id="CDMC01000012">
    <property type="protein sequence ID" value="CEL08761.1"/>
    <property type="molecule type" value="Genomic_DNA"/>
</dbReference>
<dbReference type="Proteomes" id="UP000054771">
    <property type="component" value="Unassembled WGS sequence"/>
</dbReference>
<evidence type="ECO:0000313" key="1">
    <source>
        <dbReference type="EMBL" id="CEL08761.1"/>
    </source>
</evidence>
<evidence type="ECO:0000313" key="2">
    <source>
        <dbReference type="Proteomes" id="UP000054771"/>
    </source>
</evidence>
<keyword evidence="2" id="KW-1185">Reference proteome</keyword>
<proteinExistence type="predicted"/>
<sequence length="185" mass="20507">MASQTRSARLSKFLSLVVSGKRLVTTADSFVLLLESVQDQTDHAACVERIIASPPARNALHAGLRFNTKPDFLNKHTSTFIAYLMEPTVKALCNGQFLRELLELIVEPCTVWNALLQAFRSGQLTAPATHAFAWLLVELLTSSSTLEIDVTADAKQVFDNGSLLRAPSRETRELGEKLERILQVR</sequence>
<dbReference type="OrthoDB" id="2423195at2759"/>
<reference evidence="2" key="1">
    <citation type="journal article" date="2016" name="Genome Announc.">
        <title>Draft genome sequences of fungus Aspergillus calidoustus.</title>
        <authorList>
            <person name="Horn F."/>
            <person name="Linde J."/>
            <person name="Mattern D.J."/>
            <person name="Walther G."/>
            <person name="Guthke R."/>
            <person name="Scherlach K."/>
            <person name="Martin K."/>
            <person name="Brakhage A.A."/>
            <person name="Petzke L."/>
            <person name="Valiante V."/>
        </authorList>
    </citation>
    <scope>NUCLEOTIDE SEQUENCE [LARGE SCALE GENOMIC DNA]</scope>
    <source>
        <strain evidence="2">SF006504</strain>
    </source>
</reference>
<name>A0A0U5CF59_ASPCI</name>
<accession>A0A0U5CF59</accession>
<dbReference type="AlphaFoldDB" id="A0A0U5CF59"/>
<gene>
    <name evidence="1" type="ORF">ASPCAL11906</name>
</gene>
<protein>
    <submittedName>
        <fullName evidence="1">Uncharacterized protein</fullName>
    </submittedName>
</protein>
<organism evidence="1 2">
    <name type="scientific">Aspergillus calidoustus</name>
    <dbReference type="NCBI Taxonomy" id="454130"/>
    <lineage>
        <taxon>Eukaryota</taxon>
        <taxon>Fungi</taxon>
        <taxon>Dikarya</taxon>
        <taxon>Ascomycota</taxon>
        <taxon>Pezizomycotina</taxon>
        <taxon>Eurotiomycetes</taxon>
        <taxon>Eurotiomycetidae</taxon>
        <taxon>Eurotiales</taxon>
        <taxon>Aspergillaceae</taxon>
        <taxon>Aspergillus</taxon>
        <taxon>Aspergillus subgen. Nidulantes</taxon>
    </lineage>
</organism>
<dbReference type="STRING" id="454130.A0A0U5CF59"/>